<proteinExistence type="predicted"/>
<keyword evidence="2" id="KW-1185">Reference proteome</keyword>
<protein>
    <submittedName>
        <fullName evidence="1">Uncharacterized protein</fullName>
    </submittedName>
</protein>
<evidence type="ECO:0000313" key="2">
    <source>
        <dbReference type="Proteomes" id="UP000292702"/>
    </source>
</evidence>
<dbReference type="Proteomes" id="UP000292702">
    <property type="component" value="Unassembled WGS sequence"/>
</dbReference>
<reference evidence="1 2" key="1">
    <citation type="submission" date="2018-11" db="EMBL/GenBank/DDBJ databases">
        <title>Genome assembly of Steccherinum ochraceum LE-BIN_3174, the white-rot fungus of the Steccherinaceae family (The Residual Polyporoid clade, Polyporales, Basidiomycota).</title>
        <authorList>
            <person name="Fedorova T.V."/>
            <person name="Glazunova O.A."/>
            <person name="Landesman E.O."/>
            <person name="Moiseenko K.V."/>
            <person name="Psurtseva N.V."/>
            <person name="Savinova O.S."/>
            <person name="Shakhova N.V."/>
            <person name="Tyazhelova T.V."/>
            <person name="Vasina D.V."/>
        </authorList>
    </citation>
    <scope>NUCLEOTIDE SEQUENCE [LARGE SCALE GENOMIC DNA]</scope>
    <source>
        <strain evidence="1 2">LE-BIN_3174</strain>
    </source>
</reference>
<name>A0A4R0RSA8_9APHY</name>
<comment type="caution">
    <text evidence="1">The sequence shown here is derived from an EMBL/GenBank/DDBJ whole genome shotgun (WGS) entry which is preliminary data.</text>
</comment>
<evidence type="ECO:0000313" key="1">
    <source>
        <dbReference type="EMBL" id="TCD71830.1"/>
    </source>
</evidence>
<dbReference type="OrthoDB" id="2750723at2759"/>
<accession>A0A4R0RSA8</accession>
<gene>
    <name evidence="1" type="ORF">EIP91_003173</name>
</gene>
<dbReference type="AlphaFoldDB" id="A0A4R0RSA8"/>
<organism evidence="1 2">
    <name type="scientific">Steccherinum ochraceum</name>
    <dbReference type="NCBI Taxonomy" id="92696"/>
    <lineage>
        <taxon>Eukaryota</taxon>
        <taxon>Fungi</taxon>
        <taxon>Dikarya</taxon>
        <taxon>Basidiomycota</taxon>
        <taxon>Agaricomycotina</taxon>
        <taxon>Agaricomycetes</taxon>
        <taxon>Polyporales</taxon>
        <taxon>Steccherinaceae</taxon>
        <taxon>Steccherinum</taxon>
    </lineage>
</organism>
<sequence>MPAEDSTGAVADPTISIQPWIGPSCSPLVTLPPELLSKIFGIWLSICFVDKRPLPWPNTWQMLQTLLQVCHYWRQVVINLRSFWRSIRFDDTIPREAIHTQLKRAGSIIPLCIRIKYPDTRRHIRIVAPELHRVLYMNIDFQSSSLHYGRTYETEALQSLTIQNTAKAAKVGIPFLSLDQPLKLLRCLVVRGVAYRSMSSLFRPTITTLKLVLDDGTRQVGSHATPSQLLGALSKMPLLKTLEIHGLFHPEEPSLDAGPTVSLDRLESCSIICHGRACAELLSHLKIPSRAFIIQPKPACTGGHFRGGCFSDFSASRPSTWNQWDAFPILLPVIAEKLALALRQPLRPSPNTLFVEAKVQQGEVFIALAHNHDTSSVPYVVYQHTGIRRPVSHILEHICTAVPVNLLSGVRTLRLVDWRCSSAHPPISFGRRFDALQHLSLMGCCGILEYMVNYVPAAEEPTADLFPQLQDLFLRKICLNRRDRTQKLITWTRLRVEQGKPLRKLLLNGCSGIMKDNVKGLREFVKMVDWDEKEV</sequence>
<dbReference type="EMBL" id="RWJN01000002">
    <property type="protein sequence ID" value="TCD71830.1"/>
    <property type="molecule type" value="Genomic_DNA"/>
</dbReference>